<dbReference type="EMBL" id="CP019632">
    <property type="protein sequence ID" value="AQQ08172.1"/>
    <property type="molecule type" value="Genomic_DNA"/>
</dbReference>
<evidence type="ECO:0000313" key="1">
    <source>
        <dbReference type="EMBL" id="AQQ08172.1"/>
    </source>
</evidence>
<evidence type="ECO:0000313" key="2">
    <source>
        <dbReference type="Proteomes" id="UP000188174"/>
    </source>
</evidence>
<gene>
    <name evidence="1" type="ORF">B0E33_30585</name>
</gene>
<keyword evidence="2" id="KW-1185">Reference proteome</keyword>
<organism evidence="1 2">
    <name type="scientific">Roseibium algicola</name>
    <dbReference type="NCBI Taxonomy" id="2857014"/>
    <lineage>
        <taxon>Bacteria</taxon>
        <taxon>Pseudomonadati</taxon>
        <taxon>Pseudomonadota</taxon>
        <taxon>Alphaproteobacteria</taxon>
        <taxon>Hyphomicrobiales</taxon>
        <taxon>Stappiaceae</taxon>
        <taxon>Roseibium</taxon>
    </lineage>
</organism>
<protein>
    <submittedName>
        <fullName evidence="1">Uncharacterized protein</fullName>
    </submittedName>
</protein>
<proteinExistence type="predicted"/>
<reference evidence="1 2" key="1">
    <citation type="submission" date="2017-02" db="EMBL/GenBank/DDBJ databases">
        <authorList>
            <person name="Jeong S."/>
        </authorList>
    </citation>
    <scope>NUCLEOTIDE SEQUENCE [LARGE SCALE GENOMIC DNA]</scope>
    <source>
        <strain evidence="1 2">RMAR6-6</strain>
        <plasmid evidence="1 2">unnamed2</plasmid>
    </source>
</reference>
<keyword evidence="1" id="KW-0614">Plasmid</keyword>
<geneLocation type="plasmid" evidence="1 2">
    <name>unnamed2</name>
</geneLocation>
<name>A0ABN4XAE0_9HYPH</name>
<sequence length="66" mass="7109">MGRPIFALGGGGGAAFPLSRQGCDDRLQGGLFEDGKRSAQGDARRWEDRHRMAETGACAWLGERSD</sequence>
<accession>A0ABN4XAE0</accession>
<dbReference type="Proteomes" id="UP000188174">
    <property type="component" value="Plasmid unnamed2"/>
</dbReference>